<organism evidence="1">
    <name type="scientific">Rhizophora mucronata</name>
    <name type="common">Asiatic mangrove</name>
    <dbReference type="NCBI Taxonomy" id="61149"/>
    <lineage>
        <taxon>Eukaryota</taxon>
        <taxon>Viridiplantae</taxon>
        <taxon>Streptophyta</taxon>
        <taxon>Embryophyta</taxon>
        <taxon>Tracheophyta</taxon>
        <taxon>Spermatophyta</taxon>
        <taxon>Magnoliopsida</taxon>
        <taxon>eudicotyledons</taxon>
        <taxon>Gunneridae</taxon>
        <taxon>Pentapetalae</taxon>
        <taxon>rosids</taxon>
        <taxon>fabids</taxon>
        <taxon>Malpighiales</taxon>
        <taxon>Rhizophoraceae</taxon>
        <taxon>Rhizophora</taxon>
    </lineage>
</organism>
<evidence type="ECO:0000313" key="1">
    <source>
        <dbReference type="EMBL" id="MBX34681.1"/>
    </source>
</evidence>
<name>A0A2P2MWT5_RHIMU</name>
<sequence>MASCMRTLSPDILPMTSPVVVSVSKKPISCFKIVLKYRPQMRAACLSPFSIQHETCGKARMNA</sequence>
<proteinExistence type="predicted"/>
<dbReference type="EMBL" id="GGEC01054197">
    <property type="protein sequence ID" value="MBX34681.1"/>
    <property type="molecule type" value="Transcribed_RNA"/>
</dbReference>
<accession>A0A2P2MWT5</accession>
<dbReference type="AlphaFoldDB" id="A0A2P2MWT5"/>
<reference evidence="1" key="1">
    <citation type="submission" date="2018-02" db="EMBL/GenBank/DDBJ databases">
        <title>Rhizophora mucronata_Transcriptome.</title>
        <authorList>
            <person name="Meera S.P."/>
            <person name="Sreeshan A."/>
            <person name="Augustine A."/>
        </authorList>
    </citation>
    <scope>NUCLEOTIDE SEQUENCE</scope>
    <source>
        <tissue evidence="1">Leaf</tissue>
    </source>
</reference>
<protein>
    <submittedName>
        <fullName evidence="1">ABC transporter B family member 9-like</fullName>
    </submittedName>
</protein>